<organism evidence="2 3">
    <name type="scientific">Clostridium thermobutyricum DSM 4928</name>
    <dbReference type="NCBI Taxonomy" id="1121339"/>
    <lineage>
        <taxon>Bacteria</taxon>
        <taxon>Bacillati</taxon>
        <taxon>Bacillota</taxon>
        <taxon>Clostridia</taxon>
        <taxon>Eubacteriales</taxon>
        <taxon>Clostridiaceae</taxon>
        <taxon>Clostridium</taxon>
    </lineage>
</organism>
<feature type="transmembrane region" description="Helical" evidence="1">
    <location>
        <begin position="119"/>
        <end position="141"/>
    </location>
</feature>
<name>A0A1V4SWJ3_9CLOT</name>
<comment type="caution">
    <text evidence="2">The sequence shown here is derived from an EMBL/GenBank/DDBJ whole genome shotgun (WGS) entry which is preliminary data.</text>
</comment>
<gene>
    <name evidence="2" type="ORF">CLTHE_10690</name>
</gene>
<keyword evidence="1" id="KW-0812">Transmembrane</keyword>
<proteinExistence type="predicted"/>
<keyword evidence="1" id="KW-0472">Membrane</keyword>
<feature type="transmembrane region" description="Helical" evidence="1">
    <location>
        <begin position="30"/>
        <end position="47"/>
    </location>
</feature>
<feature type="transmembrane region" description="Helical" evidence="1">
    <location>
        <begin position="54"/>
        <end position="72"/>
    </location>
</feature>
<dbReference type="AlphaFoldDB" id="A0A1V4SWJ3"/>
<dbReference type="Proteomes" id="UP000191448">
    <property type="component" value="Unassembled WGS sequence"/>
</dbReference>
<dbReference type="EMBL" id="LTAY01000028">
    <property type="protein sequence ID" value="OPX48780.1"/>
    <property type="molecule type" value="Genomic_DNA"/>
</dbReference>
<dbReference type="RefSeq" id="WP_158082664.1">
    <property type="nucleotide sequence ID" value="NZ_LTAY01000028.1"/>
</dbReference>
<evidence type="ECO:0008006" key="4">
    <source>
        <dbReference type="Google" id="ProtNLM"/>
    </source>
</evidence>
<evidence type="ECO:0000313" key="3">
    <source>
        <dbReference type="Proteomes" id="UP000191448"/>
    </source>
</evidence>
<reference evidence="2 3" key="1">
    <citation type="submission" date="2016-02" db="EMBL/GenBank/DDBJ databases">
        <title>Genome sequence of Clostridium thermobutyricum DSM 4928.</title>
        <authorList>
            <person name="Poehlein A."/>
            <person name="Daniel R."/>
        </authorList>
    </citation>
    <scope>NUCLEOTIDE SEQUENCE [LARGE SCALE GENOMIC DNA]</scope>
    <source>
        <strain evidence="2 3">DSM 4928</strain>
    </source>
</reference>
<evidence type="ECO:0000313" key="2">
    <source>
        <dbReference type="EMBL" id="OPX48780.1"/>
    </source>
</evidence>
<protein>
    <recommendedName>
        <fullName evidence="4">DUF1453 domain-containing protein</fullName>
    </recommendedName>
</protein>
<sequence length="153" mass="17608">MQTGIIVLLILFLMIKSSLQGKTKKVKDGIFIVPLIFLYLSFTEIIKVNLNLEYIGVIIISLIIGGIIGLFRSRFYKVNINELGEVVYKRQVFDILVLVVYLLIKVIISYAVRMYDRNFLNYINVAFILTATASIGARRVIIYYNYLRLKGKC</sequence>
<feature type="transmembrane region" description="Helical" evidence="1">
    <location>
        <begin position="92"/>
        <end position="112"/>
    </location>
</feature>
<keyword evidence="1" id="KW-1133">Transmembrane helix</keyword>
<evidence type="ECO:0000256" key="1">
    <source>
        <dbReference type="SAM" id="Phobius"/>
    </source>
</evidence>
<accession>A0A1V4SWJ3</accession>